<evidence type="ECO:0000256" key="4">
    <source>
        <dbReference type="SAM" id="Phobius"/>
    </source>
</evidence>
<keyword evidence="1" id="KW-0677">Repeat</keyword>
<feature type="repeat" description="ANK" evidence="3">
    <location>
        <begin position="1038"/>
        <end position="1070"/>
    </location>
</feature>
<name>A0A0F8TXM0_9EURO</name>
<dbReference type="PROSITE" id="PS50297">
    <property type="entry name" value="ANK_REP_REGION"/>
    <property type="match status" value="4"/>
</dbReference>
<keyword evidence="2 3" id="KW-0040">ANK repeat</keyword>
<protein>
    <submittedName>
        <fullName evidence="6">Uncharacterized protein</fullName>
    </submittedName>
</protein>
<feature type="transmembrane region" description="Helical" evidence="4">
    <location>
        <begin position="244"/>
        <end position="263"/>
    </location>
</feature>
<evidence type="ECO:0000256" key="1">
    <source>
        <dbReference type="ARBA" id="ARBA00022737"/>
    </source>
</evidence>
<feature type="repeat" description="ANK" evidence="3">
    <location>
        <begin position="1104"/>
        <end position="1136"/>
    </location>
</feature>
<dbReference type="PROSITE" id="PS50088">
    <property type="entry name" value="ANK_REPEAT"/>
    <property type="match status" value="4"/>
</dbReference>
<comment type="caution">
    <text evidence="6">The sequence shown here is derived from an EMBL/GenBank/DDBJ whole genome shotgun (WGS) entry which is preliminary data.</text>
</comment>
<proteinExistence type="predicted"/>
<reference evidence="6 7" key="1">
    <citation type="submission" date="2015-02" db="EMBL/GenBank/DDBJ databases">
        <title>Draft Genome Sequences of Two Closely-Related Aflatoxigenic Aspergillus Species Obtained from the Cote d'Ivoire.</title>
        <authorList>
            <person name="Moore G.G."/>
            <person name="Beltz S.B."/>
            <person name="Mack B.M."/>
        </authorList>
    </citation>
    <scope>NUCLEOTIDE SEQUENCE [LARGE SCALE GENOMIC DNA]</scope>
    <source>
        <strain evidence="6 7">SRRC1432</strain>
    </source>
</reference>
<dbReference type="PANTHER" id="PTHR24173:SF74">
    <property type="entry name" value="ANKYRIN REPEAT DOMAIN-CONTAINING PROTEIN 16"/>
    <property type="match status" value="1"/>
</dbReference>
<feature type="chain" id="PRO_5002528590" evidence="5">
    <location>
        <begin position="20"/>
        <end position="1161"/>
    </location>
</feature>
<keyword evidence="4" id="KW-0472">Membrane</keyword>
<feature type="signal peptide" evidence="5">
    <location>
        <begin position="1"/>
        <end position="19"/>
    </location>
</feature>
<feature type="transmembrane region" description="Helical" evidence="4">
    <location>
        <begin position="199"/>
        <end position="224"/>
    </location>
</feature>
<evidence type="ECO:0000256" key="3">
    <source>
        <dbReference type="PROSITE-ProRule" id="PRU00023"/>
    </source>
</evidence>
<dbReference type="EMBL" id="JYKN01003537">
    <property type="protein sequence ID" value="KKK12113.1"/>
    <property type="molecule type" value="Genomic_DNA"/>
</dbReference>
<dbReference type="InterPro" id="IPR002110">
    <property type="entry name" value="Ankyrin_rpt"/>
</dbReference>
<keyword evidence="7" id="KW-1185">Reference proteome</keyword>
<feature type="transmembrane region" description="Helical" evidence="4">
    <location>
        <begin position="329"/>
        <end position="349"/>
    </location>
</feature>
<feature type="repeat" description="ANK" evidence="3">
    <location>
        <begin position="1005"/>
        <end position="1037"/>
    </location>
</feature>
<evidence type="ECO:0000313" key="6">
    <source>
        <dbReference type="EMBL" id="KKK12113.1"/>
    </source>
</evidence>
<evidence type="ECO:0000313" key="7">
    <source>
        <dbReference type="Proteomes" id="UP000034947"/>
    </source>
</evidence>
<dbReference type="Pfam" id="PF12796">
    <property type="entry name" value="Ank_2"/>
    <property type="match status" value="2"/>
</dbReference>
<dbReference type="AlphaFoldDB" id="A0A0F8TXM0"/>
<keyword evidence="4" id="KW-0812">Transmembrane</keyword>
<feature type="transmembrane region" description="Helical" evidence="4">
    <location>
        <begin position="63"/>
        <end position="84"/>
    </location>
</feature>
<dbReference type="PANTHER" id="PTHR24173">
    <property type="entry name" value="ANKYRIN REPEAT CONTAINING"/>
    <property type="match status" value="1"/>
</dbReference>
<keyword evidence="5" id="KW-0732">Signal</keyword>
<dbReference type="SUPFAM" id="SSF48403">
    <property type="entry name" value="Ankyrin repeat"/>
    <property type="match status" value="1"/>
</dbReference>
<dbReference type="InterPro" id="IPR036770">
    <property type="entry name" value="Ankyrin_rpt-contain_sf"/>
</dbReference>
<dbReference type="OrthoDB" id="7464126at2759"/>
<organism evidence="6 7">
    <name type="scientific">Aspergillus ochraceoroseus</name>
    <dbReference type="NCBI Taxonomy" id="138278"/>
    <lineage>
        <taxon>Eukaryota</taxon>
        <taxon>Fungi</taxon>
        <taxon>Dikarya</taxon>
        <taxon>Ascomycota</taxon>
        <taxon>Pezizomycotina</taxon>
        <taxon>Eurotiomycetes</taxon>
        <taxon>Eurotiomycetidae</taxon>
        <taxon>Eurotiales</taxon>
        <taxon>Aspergillaceae</taxon>
        <taxon>Aspergillus</taxon>
        <taxon>Aspergillus subgen. Nidulantes</taxon>
    </lineage>
</organism>
<dbReference type="SMART" id="SM00248">
    <property type="entry name" value="ANK"/>
    <property type="match status" value="7"/>
</dbReference>
<dbReference type="Gene3D" id="1.25.40.20">
    <property type="entry name" value="Ankyrin repeat-containing domain"/>
    <property type="match status" value="1"/>
</dbReference>
<keyword evidence="4" id="KW-1133">Transmembrane helix</keyword>
<feature type="repeat" description="ANK" evidence="3">
    <location>
        <begin position="1071"/>
        <end position="1103"/>
    </location>
</feature>
<evidence type="ECO:0000256" key="5">
    <source>
        <dbReference type="SAM" id="SignalP"/>
    </source>
</evidence>
<dbReference type="Proteomes" id="UP000034947">
    <property type="component" value="Unassembled WGS sequence"/>
</dbReference>
<accession>A0A0F8TXM0</accession>
<sequence>MFWHLVFLTLVGLLPGVSAISAGSDWEDFSNNLATDLAPLISLFGERLTKQFLSESTGLLDNIIFALSPLGILTALVSVIRVCGSPSLRALIGRAQEAPGEAENELLSCVSETTAELFNDGGISRVLGRPRILEVVVWEEPDPSGQGVCRRMGTLRDALLENAWVARKGQWILDEKGLLPELDIPNLSLNKGIKQRGPAWFYSAALLGVVLQTGPLVYAGLTVFLWPALFTDQGSFVQGYAFPLYVYGTVSLCTGMFLCAFMIERSSAQCHIYPAKPSKIYWLQPGRQKIGEQDFGAFLAVNEGPNSQATEDLTYIKSVQNVALKERGLLLLFTIFITITGFVLQFVSLRGLHPSVILANLGSMLVMSIVRTCLRVERIGSGGNSFCTEDKELISHKQQELDCFALHLEKVKYFRLMSSFVHESNRSRSGSWATGSSTQNSLQVPGLGSKLVQTRTQLAKLTSRGFRHSSMDWNDLPIRKIAQDLARTLGMTMDVVSTWKGNPSDFYSFELSFLCQYNHKSAGSALETYAIKLERLEDTLQWKVDANELEAVLGLWTLSLLKQDSKWLQNGLGRLVGLTKAEARSEAADLYFHKWIFRQREARMVSSKMIPFSEQIFGYYSDEYLGHKEILVVKTDNKLEVMAAQDIYIQFLMSILAGLKSIGGDVDILPRSQSDFYAQSTSLDVLVNCFESGNLGSREDALLCIVPVLRHRKLLPELAADSSSVRKRVQDLLSAGNWEGAFSIIQWLCERCEGEEFERSVYELGLLCQRAMLYRDAAIRTLGFQTVSSLLKSDIRAKKFSDLRSARPSDWMYSPDQRDWWVKFSNQLGWVAWHIANNRVDGNDTKKLLESWGYPKALSWQANLTYADSCIDQETAQKLLVGYLLPQIDIEFLEISQGGIEIEWEPFLEWVFQNGHSALTYWLLANCANISQDFPRMAMEAFFFAAKKGSDSAILTLCRHGADINALGLVEGCAALVKLVATNDKEGSEMLLVHGADVSKCTKENGYCALEYAAGQGNEEILLLLLQYGASIEQRDYAGFTALHIACKENRLNTAKLLIAKGADIETIAAGGRTPLISAATEGHLEVPELLLKKGARLNVIDKDGRTALIHAIRAGSEELVRLLLSYNAEVYHTDPFGRSPLELAKELGFPEIVKLLNEAM</sequence>
<gene>
    <name evidence="6" type="ORF">AOCH_000028</name>
</gene>
<evidence type="ECO:0000256" key="2">
    <source>
        <dbReference type="ARBA" id="ARBA00023043"/>
    </source>
</evidence>